<dbReference type="SUPFAM" id="SSF51569">
    <property type="entry name" value="Aldolase"/>
    <property type="match status" value="1"/>
</dbReference>
<comment type="pathway">
    <text evidence="2 10">Carbohydrate degradation; glycolysis; D-glyceraldehyde 3-phosphate and glycerone phosphate from D-glucose: step 4/4.</text>
</comment>
<evidence type="ECO:0000313" key="14">
    <source>
        <dbReference type="Proteomes" id="UP001166674"/>
    </source>
</evidence>
<evidence type="ECO:0000256" key="11">
    <source>
        <dbReference type="SAM" id="Coils"/>
    </source>
</evidence>
<feature type="coiled-coil region" evidence="11">
    <location>
        <begin position="948"/>
        <end position="975"/>
    </location>
</feature>
<dbReference type="InterPro" id="IPR013785">
    <property type="entry name" value="Aldolase_TIM"/>
</dbReference>
<name>A0AA41T4N7_SCICA</name>
<dbReference type="InterPro" id="IPR000741">
    <property type="entry name" value="FBA_I"/>
</dbReference>
<dbReference type="GO" id="GO:0051988">
    <property type="term" value="P:regulation of attachment of spindle microtubules to kinetochore"/>
    <property type="evidence" value="ECO:0007669"/>
    <property type="project" value="InterPro"/>
</dbReference>
<feature type="coiled-coil region" evidence="11">
    <location>
        <begin position="810"/>
        <end position="896"/>
    </location>
</feature>
<dbReference type="PROSITE" id="PS00158">
    <property type="entry name" value="ALDOLASE_CLASS_I"/>
    <property type="match status" value="1"/>
</dbReference>
<dbReference type="EMBL" id="JAATJV010393499">
    <property type="protein sequence ID" value="MBZ3884536.1"/>
    <property type="molecule type" value="Genomic_DNA"/>
</dbReference>
<evidence type="ECO:0000256" key="10">
    <source>
        <dbReference type="RuleBase" id="RU004257"/>
    </source>
</evidence>
<dbReference type="NCBIfam" id="NF033379">
    <property type="entry name" value="FrucBisAld_I"/>
    <property type="match status" value="1"/>
</dbReference>
<dbReference type="FunFam" id="3.20.20.70:FF:000205">
    <property type="entry name" value="Fructose-bisphosphate aldolase"/>
    <property type="match status" value="1"/>
</dbReference>
<proteinExistence type="inferred from homology"/>
<gene>
    <name evidence="13" type="ORF">SUZIE_178430</name>
</gene>
<keyword evidence="8" id="KW-0704">Schiff base</keyword>
<dbReference type="GO" id="GO:0051301">
    <property type="term" value="P:cell division"/>
    <property type="evidence" value="ECO:0007669"/>
    <property type="project" value="InterPro"/>
</dbReference>
<dbReference type="GO" id="GO:0004332">
    <property type="term" value="F:fructose-bisphosphate aldolase activity"/>
    <property type="evidence" value="ECO:0007669"/>
    <property type="project" value="UniProtKB-EC"/>
</dbReference>
<keyword evidence="7 9" id="KW-0456">Lyase</keyword>
<sequence length="1349" mass="150909">MWRVKKLNISLSPSPQSGKPAMRTPLRELILQPGALTSSGKGTPMCSSLTPSLCKLGLQEGSNNSSPLDFVKTNKTAPSKWLETCQHASDEQPLDLSLQSISTPKTSEERVDPMNDYVIKAMVLEPSPVGQQQEITLEDLSDTMAETNSSFLNEPLKPRDQIRKEAASCTEHNFSEVVAMLEKPTLQDSPSHLWEYPPNPCSEQQPHYSKESLRNNRTEAVSEDFVSSKSNAFLPSSTFWLSPSTALAADCPNNHVYVGEEAVEHKPIKEREMSFSIFPEEVELGDQALDLNIEDVPSTCLTPNLVEMEFQAAPGLAVGDAGGILSSDSETWMSPLAWLEKGVNTSVMLENLRQSLSLPSVLQDAAIGTTPFSTCSVGTWFTPPAQEKHINESQTGLLGTKDSTLETKHLLLGCYPPDLTALSRRDLEDNLLSSLVILEVLSRQLQDWKSHMTVPHPEAQDSSTQTDASLGEVTKKPQHLQENQVIRQALQQARNVMQSWVLVSKELISLFHLSLLHIEEDKTTLSQEAETVLEAFCVHASQRISQLEQNLTSMREFRGHLQVAQAQLAGLHIEQKELVQQTENLTSILQQDWTSMQLDCVTWTALLSRSRQLTKKLTAKSWQALQERDAAIEEKQQDAFDLDLQAQLQILANMDSQLKELQNQHAHCAQDLATKDELLCQLTQNNEEQAARWQKEEMALKHMQAELQQQQAVLAKEVQDLKETLEFADQENQVAHLELGQVECQLKTTLEVLRERSLQCENLKDMVENLKADLASIVAKNQEQDVEKTRHYSHELGVLAEQLQILTFFLQTKLKEKDRLQAQEEQHQEAQKAKEADIEKLNQALCLRYKNEKELQEVIQKQNEKILEQINKSGELISLREEVTQLTCSLRHAETETKVLQETLAGQLDPNCQPMATNWIQEKVWLSQEVDKLRVMFLEMKNEKAKLMVKFQNHRNILEENLRRSETELKKLDDIVQHIYERAVTMPHSYPALSAEQKKELSDITLRIVAPGKGILAADESVGSMAKRLSQIGVENTEENRRLYRQVLFSADDRVKKCIGGVIFFHETLYQKDDNGVPFIRTIQDKGIVVGIKVDKGVVPLAGTDGETTTQGLDGLSERCAQYKKDGADFAKWRCVLKISERTPSALAILENANVLARYASICQQNGIVPIVEPEILPDGDHDLKRCQYVTEKVLAAVYKALSDHHVYLEGTLLKPNMVTPGHACPIKYTPEEIAMATVTALRRTVPPAVPGVTFLSGGQSEEEASLNLNAINRCPLPRPWALTFSYGRALQASALNAWRGQRDNAGAATEEFIKRAEVNGLAAQGQYEGSGEDGGAAAQSLYIANHAY</sequence>
<dbReference type="FunFam" id="3.20.20.70:FF:000208">
    <property type="entry name" value="Fructose-bisphosphate aldolase"/>
    <property type="match status" value="1"/>
</dbReference>
<feature type="coiled-coil region" evidence="11">
    <location>
        <begin position="644"/>
        <end position="671"/>
    </location>
</feature>
<evidence type="ECO:0000256" key="2">
    <source>
        <dbReference type="ARBA" id="ARBA00004714"/>
    </source>
</evidence>
<keyword evidence="14" id="KW-1185">Reference proteome</keyword>
<dbReference type="EC" id="4.1.2.13" evidence="9"/>
<dbReference type="CDD" id="cd00948">
    <property type="entry name" value="FBP_aldolase_I_a"/>
    <property type="match status" value="1"/>
</dbReference>
<organism evidence="13 14">
    <name type="scientific">Sciurus carolinensis</name>
    <name type="common">Eastern gray squirrel</name>
    <dbReference type="NCBI Taxonomy" id="30640"/>
    <lineage>
        <taxon>Eukaryota</taxon>
        <taxon>Metazoa</taxon>
        <taxon>Chordata</taxon>
        <taxon>Craniata</taxon>
        <taxon>Vertebrata</taxon>
        <taxon>Euteleostomi</taxon>
        <taxon>Mammalia</taxon>
        <taxon>Eutheria</taxon>
        <taxon>Euarchontoglires</taxon>
        <taxon>Glires</taxon>
        <taxon>Rodentia</taxon>
        <taxon>Sciuromorpha</taxon>
        <taxon>Sciuridae</taxon>
        <taxon>Sciurinae</taxon>
        <taxon>Sciurini</taxon>
        <taxon>Sciurus</taxon>
    </lineage>
</organism>
<dbReference type="Pfam" id="PF00274">
    <property type="entry name" value="Glycolytic"/>
    <property type="match status" value="1"/>
</dbReference>
<accession>A0AA41T4N7</accession>
<feature type="coiled-coil region" evidence="11">
    <location>
        <begin position="700"/>
        <end position="780"/>
    </location>
</feature>
<comment type="caution">
    <text evidence="13">The sequence shown here is derived from an EMBL/GenBank/DDBJ whole genome shotgun (WGS) entry which is preliminary data.</text>
</comment>
<dbReference type="InterPro" id="IPR028728">
    <property type="entry name" value="Astrin"/>
</dbReference>
<dbReference type="Proteomes" id="UP001166674">
    <property type="component" value="Unassembled WGS sequence"/>
</dbReference>
<evidence type="ECO:0000256" key="5">
    <source>
        <dbReference type="ARBA" id="ARBA00022990"/>
    </source>
</evidence>
<evidence type="ECO:0000256" key="12">
    <source>
        <dbReference type="SAM" id="MobiDB-lite"/>
    </source>
</evidence>
<dbReference type="Gene3D" id="3.20.20.70">
    <property type="entry name" value="Aldolase class I"/>
    <property type="match status" value="1"/>
</dbReference>
<keyword evidence="4" id="KW-0597">Phosphoprotein</keyword>
<keyword evidence="6 9" id="KW-0324">Glycolysis</keyword>
<evidence type="ECO:0000256" key="1">
    <source>
        <dbReference type="ARBA" id="ARBA00000441"/>
    </source>
</evidence>
<evidence type="ECO:0000313" key="13">
    <source>
        <dbReference type="EMBL" id="MBZ3884536.1"/>
    </source>
</evidence>
<dbReference type="PANTHER" id="PTHR15347">
    <property type="entry name" value="SPERM-ASSOCIATED ANTIGEN 5"/>
    <property type="match status" value="1"/>
</dbReference>
<evidence type="ECO:0000256" key="4">
    <source>
        <dbReference type="ARBA" id="ARBA00022553"/>
    </source>
</evidence>
<dbReference type="InterPro" id="IPR029768">
    <property type="entry name" value="Aldolase_I_AS"/>
</dbReference>
<keyword evidence="5" id="KW-0007">Acetylation</keyword>
<comment type="similarity">
    <text evidence="3 9">Belongs to the class I fructose-bisphosphate aldolase family.</text>
</comment>
<dbReference type="GO" id="GO:0006096">
    <property type="term" value="P:glycolytic process"/>
    <property type="evidence" value="ECO:0007669"/>
    <property type="project" value="UniProtKB-KW"/>
</dbReference>
<keyword evidence="11" id="KW-0175">Coiled coil</keyword>
<evidence type="ECO:0000256" key="8">
    <source>
        <dbReference type="ARBA" id="ARBA00023270"/>
    </source>
</evidence>
<evidence type="ECO:0000256" key="6">
    <source>
        <dbReference type="ARBA" id="ARBA00023152"/>
    </source>
</evidence>
<evidence type="ECO:0000256" key="3">
    <source>
        <dbReference type="ARBA" id="ARBA00010387"/>
    </source>
</evidence>
<comment type="catalytic activity">
    <reaction evidence="1 9">
        <text>beta-D-fructose 1,6-bisphosphate = D-glyceraldehyde 3-phosphate + dihydroxyacetone phosphate</text>
        <dbReference type="Rhea" id="RHEA:14729"/>
        <dbReference type="ChEBI" id="CHEBI:32966"/>
        <dbReference type="ChEBI" id="CHEBI:57642"/>
        <dbReference type="ChEBI" id="CHEBI:59776"/>
        <dbReference type="EC" id="4.1.2.13"/>
    </reaction>
</comment>
<reference evidence="13" key="1">
    <citation type="submission" date="2020-03" db="EMBL/GenBank/DDBJ databases">
        <title>Studies in the Genomics of Life Span.</title>
        <authorList>
            <person name="Glass D."/>
        </authorList>
    </citation>
    <scope>NUCLEOTIDE SEQUENCE</scope>
    <source>
        <strain evidence="13">SUZIE</strain>
        <tissue evidence="13">Muscle</tissue>
    </source>
</reference>
<dbReference type="PANTHER" id="PTHR15347:SF1">
    <property type="entry name" value="SPERM-ASSOCIATED ANTIGEN 5"/>
    <property type="match status" value="1"/>
</dbReference>
<evidence type="ECO:0000256" key="7">
    <source>
        <dbReference type="ARBA" id="ARBA00023239"/>
    </source>
</evidence>
<feature type="region of interest" description="Disordered" evidence="12">
    <location>
        <begin position="453"/>
        <end position="478"/>
    </location>
</feature>
<protein>
    <recommendedName>
        <fullName evidence="9">Fructose-bisphosphate aldolase</fullName>
        <ecNumber evidence="9">4.1.2.13</ecNumber>
    </recommendedName>
</protein>
<evidence type="ECO:0000256" key="9">
    <source>
        <dbReference type="RuleBase" id="RU003994"/>
    </source>
</evidence>